<dbReference type="GO" id="GO:0003735">
    <property type="term" value="F:structural constituent of ribosome"/>
    <property type="evidence" value="ECO:0007669"/>
    <property type="project" value="InterPro"/>
</dbReference>
<dbReference type="AlphaFoldDB" id="D2ISA0"/>
<dbReference type="HAMAP" id="MF_01309_B">
    <property type="entry name" value="Ribosomal_uS3_B"/>
    <property type="match status" value="1"/>
</dbReference>
<protein>
    <recommendedName>
        <fullName evidence="6">Small ribosomal subunit protein uS3c</fullName>
    </recommendedName>
</protein>
<dbReference type="Gene3D" id="3.30.1140.32">
    <property type="entry name" value="Ribosomal protein S3, C-terminal domain"/>
    <property type="match status" value="1"/>
</dbReference>
<keyword evidence="2" id="KW-0699">rRNA-binding</keyword>
<evidence type="ECO:0000256" key="2">
    <source>
        <dbReference type="ARBA" id="ARBA00022730"/>
    </source>
</evidence>
<keyword evidence="10" id="KW-0934">Plastid</keyword>
<feature type="domain" description="KH type-2" evidence="9">
    <location>
        <begin position="39"/>
        <end position="119"/>
    </location>
</feature>
<evidence type="ECO:0000256" key="1">
    <source>
        <dbReference type="ARBA" id="ARBA00010761"/>
    </source>
</evidence>
<keyword evidence="3 7" id="KW-0694">RNA-binding</keyword>
<evidence type="ECO:0000256" key="8">
    <source>
        <dbReference type="RuleBase" id="RU003624"/>
    </source>
</evidence>
<dbReference type="PROSITE" id="PS00548">
    <property type="entry name" value="RIBOSOMAL_S3"/>
    <property type="match status" value="1"/>
</dbReference>
<keyword evidence="5 8" id="KW-0687">Ribonucleoprotein</keyword>
<evidence type="ECO:0000259" key="9">
    <source>
        <dbReference type="PROSITE" id="PS50823"/>
    </source>
</evidence>
<dbReference type="GeneID" id="8715205"/>
<dbReference type="InterPro" id="IPR036419">
    <property type="entry name" value="Ribosomal_S3_C_sf"/>
</dbReference>
<accession>D2ISA0</accession>
<dbReference type="InterPro" id="IPR001351">
    <property type="entry name" value="Ribosomal_uS3_C"/>
</dbReference>
<dbReference type="InterPro" id="IPR015946">
    <property type="entry name" value="KH_dom-like_a/b"/>
</dbReference>
<dbReference type="PANTHER" id="PTHR11760">
    <property type="entry name" value="30S/40S RIBOSOMAL PROTEIN S3"/>
    <property type="match status" value="1"/>
</dbReference>
<comment type="similarity">
    <text evidence="1 8">Belongs to the universal ribosomal protein uS3 family.</text>
</comment>
<geneLocation type="plastid" evidence="10"/>
<dbReference type="SUPFAM" id="SSF54814">
    <property type="entry name" value="Prokaryotic type KH domain (KH-domain type II)"/>
    <property type="match status" value="1"/>
</dbReference>
<dbReference type="Pfam" id="PF00189">
    <property type="entry name" value="Ribosomal_S3_C"/>
    <property type="match status" value="1"/>
</dbReference>
<dbReference type="GO" id="GO:0022627">
    <property type="term" value="C:cytosolic small ribosomal subunit"/>
    <property type="evidence" value="ECO:0007669"/>
    <property type="project" value="TreeGrafter"/>
</dbReference>
<dbReference type="InterPro" id="IPR009019">
    <property type="entry name" value="KH_sf_prok-type"/>
</dbReference>
<dbReference type="InterPro" id="IPR005704">
    <property type="entry name" value="Ribosomal_uS3_bac-typ"/>
</dbReference>
<dbReference type="InterPro" id="IPR057258">
    <property type="entry name" value="Ribosomal_uS3"/>
</dbReference>
<evidence type="ECO:0000256" key="6">
    <source>
        <dbReference type="ARBA" id="ARBA00035154"/>
    </source>
</evidence>
<evidence type="ECO:0000256" key="5">
    <source>
        <dbReference type="ARBA" id="ARBA00023274"/>
    </source>
</evidence>
<organism evidence="10">
    <name type="scientific">Cryptomonas paramaecium</name>
    <dbReference type="NCBI Taxonomy" id="2898"/>
    <lineage>
        <taxon>Eukaryota</taxon>
        <taxon>Cryptophyceae</taxon>
        <taxon>Cryptomonadales</taxon>
        <taxon>Cryptomonadaceae</taxon>
        <taxon>Cryptomonas</taxon>
    </lineage>
</organism>
<gene>
    <name evidence="10" type="primary">rps3</name>
    <name evidence="10" type="ORF">CRPAC_p040</name>
</gene>
<dbReference type="CDD" id="cd02412">
    <property type="entry name" value="KH-II_30S_S3"/>
    <property type="match status" value="1"/>
</dbReference>
<dbReference type="PROSITE" id="PS50823">
    <property type="entry name" value="KH_TYPE_2"/>
    <property type="match status" value="1"/>
</dbReference>
<dbReference type="InterPro" id="IPR004044">
    <property type="entry name" value="KH_dom_type_2"/>
</dbReference>
<dbReference type="NCBIfam" id="TIGR01009">
    <property type="entry name" value="rpsC_bact"/>
    <property type="match status" value="1"/>
</dbReference>
<proteinExistence type="inferred from homology"/>
<evidence type="ECO:0000256" key="7">
    <source>
        <dbReference type="PROSITE-ProRule" id="PRU00118"/>
    </source>
</evidence>
<dbReference type="Gene3D" id="3.30.300.20">
    <property type="match status" value="1"/>
</dbReference>
<evidence type="ECO:0000256" key="3">
    <source>
        <dbReference type="ARBA" id="ARBA00022884"/>
    </source>
</evidence>
<dbReference type="SUPFAM" id="SSF54821">
    <property type="entry name" value="Ribosomal protein S3 C-terminal domain"/>
    <property type="match status" value="1"/>
</dbReference>
<evidence type="ECO:0000313" key="10">
    <source>
        <dbReference type="EMBL" id="ACT46792.1"/>
    </source>
</evidence>
<evidence type="ECO:0000256" key="4">
    <source>
        <dbReference type="ARBA" id="ARBA00022980"/>
    </source>
</evidence>
<reference evidence="10" key="1">
    <citation type="journal article" date="2009" name="Genome Biol. Evol.">
        <title>The complete plastid genome sequence of the secondarily nonphotosynthetic alga Cryptomonas paramecium: reduction, compaction, and accelerated evolutionary rate.</title>
        <authorList>
            <person name="Donaher N."/>
            <person name="Tanifuji G."/>
            <person name="Onodera N.T."/>
            <person name="Malfatti S.A."/>
            <person name="Chain P.S."/>
            <person name="Hara Y."/>
            <person name="Archibald J.M."/>
        </authorList>
    </citation>
    <scope>NUCLEOTIDE SEQUENCE</scope>
    <source>
        <strain evidence="10">CCAP977/2a</strain>
    </source>
</reference>
<dbReference type="RefSeq" id="YP_003359256.1">
    <property type="nucleotide sequence ID" value="NC_013703.1"/>
</dbReference>
<sequence>MGQKVHPLGFRLGVVYRHRSSWVADKGNYPSYLKEDFLLRKYFSSRFLDAGISTIEIHRRLTYIDLYLYASRPNALMANSQAAIKEIKEYLRNLGANDACFRVHVLALLHPDLDAYLLATFISQQLEKRISFRKVMQQAIRRARKAGAKGIKVQISGRLGGAEISRSEWKREGRVPLQTLYADINYAAKEAHTNYGVLGVKVWIFRREFTVAPIFGS</sequence>
<dbReference type="GO" id="GO:0019843">
    <property type="term" value="F:rRNA binding"/>
    <property type="evidence" value="ECO:0007669"/>
    <property type="project" value="UniProtKB-KW"/>
</dbReference>
<keyword evidence="4 8" id="KW-0689">Ribosomal protein</keyword>
<dbReference type="InterPro" id="IPR018280">
    <property type="entry name" value="Ribosomal_uS3_CS"/>
</dbReference>
<dbReference type="EMBL" id="GQ358203">
    <property type="protein sequence ID" value="ACT46792.1"/>
    <property type="molecule type" value="Genomic_DNA"/>
</dbReference>
<name>D2ISA0_9CRYP</name>
<dbReference type="PANTHER" id="PTHR11760:SF19">
    <property type="entry name" value="SMALL RIBOSOMAL SUBUNIT PROTEIN US3C"/>
    <property type="match status" value="1"/>
</dbReference>
<dbReference type="GO" id="GO:0006412">
    <property type="term" value="P:translation"/>
    <property type="evidence" value="ECO:0007669"/>
    <property type="project" value="InterPro"/>
</dbReference>